<protein>
    <recommendedName>
        <fullName evidence="2 6">Adenine deaminase</fullName>
        <shortName evidence="6">Adenase</shortName>
        <shortName evidence="6">Adenine aminase</shortName>
        <ecNumber evidence="2 6">3.5.4.2</ecNumber>
    </recommendedName>
</protein>
<organism evidence="9 10">
    <name type="scientific">Methylorubrum populi</name>
    <dbReference type="NCBI Taxonomy" id="223967"/>
    <lineage>
        <taxon>Bacteria</taxon>
        <taxon>Pseudomonadati</taxon>
        <taxon>Pseudomonadota</taxon>
        <taxon>Alphaproteobacteria</taxon>
        <taxon>Hyphomicrobiales</taxon>
        <taxon>Methylobacteriaceae</taxon>
        <taxon>Methylorubrum</taxon>
    </lineage>
</organism>
<dbReference type="InterPro" id="IPR006680">
    <property type="entry name" value="Amidohydro-rel"/>
</dbReference>
<gene>
    <name evidence="6" type="primary">ade</name>
    <name evidence="9" type="ORF">F8B43_3530</name>
</gene>
<dbReference type="Proteomes" id="UP000469949">
    <property type="component" value="Unassembled WGS sequence"/>
</dbReference>
<evidence type="ECO:0000256" key="4">
    <source>
        <dbReference type="ARBA" id="ARBA00023211"/>
    </source>
</evidence>
<feature type="domain" description="Adenine deaminase C-terminal" evidence="8">
    <location>
        <begin position="449"/>
        <end position="589"/>
    </location>
</feature>
<evidence type="ECO:0000256" key="1">
    <source>
        <dbReference type="ARBA" id="ARBA00006773"/>
    </source>
</evidence>
<dbReference type="PANTHER" id="PTHR11113:SF2">
    <property type="entry name" value="ADENINE DEAMINASE"/>
    <property type="match status" value="1"/>
</dbReference>
<dbReference type="RefSeq" id="WP_152277794.1">
    <property type="nucleotide sequence ID" value="NZ_WEKV01000014.1"/>
</dbReference>
<keyword evidence="3 6" id="KW-0378">Hydrolase</keyword>
<reference evidence="9 10" key="1">
    <citation type="submission" date="2019-10" db="EMBL/GenBank/DDBJ databases">
        <title>Draft Genome Sequence of the Caffeine Degrading Methylotroph Methylorubrum populi PINKEL.</title>
        <authorList>
            <person name="Dawson S.C."/>
            <person name="Zhang X."/>
            <person name="Wright M.E."/>
            <person name="Sharma G."/>
            <person name="Langner J.T."/>
            <person name="Ditty J.L."/>
            <person name="Subuyuj G.A."/>
        </authorList>
    </citation>
    <scope>NUCLEOTIDE SEQUENCE [LARGE SCALE GENOMIC DNA]</scope>
    <source>
        <strain evidence="9 10">Pinkel</strain>
    </source>
</reference>
<comment type="caution">
    <text evidence="9">The sequence shown here is derived from an EMBL/GenBank/DDBJ whole genome shotgun (WGS) entry which is preliminary data.</text>
</comment>
<dbReference type="InterPro" id="IPR026912">
    <property type="entry name" value="Adenine_deam_C"/>
</dbReference>
<comment type="catalytic activity">
    <reaction evidence="5 6">
        <text>adenine + H2O + H(+) = hypoxanthine + NH4(+)</text>
        <dbReference type="Rhea" id="RHEA:23688"/>
        <dbReference type="ChEBI" id="CHEBI:15377"/>
        <dbReference type="ChEBI" id="CHEBI:15378"/>
        <dbReference type="ChEBI" id="CHEBI:16708"/>
        <dbReference type="ChEBI" id="CHEBI:17368"/>
        <dbReference type="ChEBI" id="CHEBI:28938"/>
        <dbReference type="EC" id="3.5.4.2"/>
    </reaction>
</comment>
<name>A0A833J369_9HYPH</name>
<dbReference type="AlphaFoldDB" id="A0A833J369"/>
<dbReference type="InterPro" id="IPR011059">
    <property type="entry name" value="Metal-dep_hydrolase_composite"/>
</dbReference>
<accession>A0A833J369</accession>
<dbReference type="Gene3D" id="2.30.40.10">
    <property type="entry name" value="Urease, subunit C, domain 1"/>
    <property type="match status" value="1"/>
</dbReference>
<dbReference type="GO" id="GO:0006146">
    <property type="term" value="P:adenine catabolic process"/>
    <property type="evidence" value="ECO:0007669"/>
    <property type="project" value="InterPro"/>
</dbReference>
<sequence length="601" mass="63329">MTARPLNRFSVAPLAEMTRRLAEVASGRAAPDRVITGARVLSTYSERILPDREVWIAGGRIAAVKPAGSHRGAAPRYDAAGGLIAPGLVDPHLHIESSMITACAYAEAALVNGTTTIVCDSHEIGNVLDVNGVEWMLEDAREAPLNIFLTVPSTVPATTPDLETAGGDLTADKIARLFDAWPEAIGLGEKMDFVAVASGDARAHAILRAALERGRPVSGHVYGRDFVAPYAASGVTDTHEAVDADIADDLLEAGLWIFLRGGPPTTPWHSLPKAIGTVTEYGAAWKRVCACTDDRDADDLLAFGLDWVVREAVARGIPKPAAWAMGSLHGATRYGLDGEIGGLGGGRRADLVLLNDDLVPQATWYGGKLVVEDRRPTQRLEQALDKPYRYPAPAYATVHLPDPLPALVPALPAGPCTVNAIRTTLPGIELTHERIALQPGPDWPATLAAHDLCHVAVIERHGRTGGVAHGLLSAFGLKRGAVASSVGHDSHNVIVAGLNESDMRVALDAIAAHQGGVCVVEDGQVAAMVPLPVAGLLSDKRVGAVAEEVKALKAAWARAGCSIPYMGFNLIPLSVIPQIRITDKGLVLVPEMAQVPLFEAA</sequence>
<dbReference type="SUPFAM" id="SSF51556">
    <property type="entry name" value="Metallo-dependent hydrolases"/>
    <property type="match status" value="1"/>
</dbReference>
<evidence type="ECO:0000256" key="5">
    <source>
        <dbReference type="ARBA" id="ARBA00047720"/>
    </source>
</evidence>
<dbReference type="PANTHER" id="PTHR11113">
    <property type="entry name" value="N-ACETYLGLUCOSAMINE-6-PHOSPHATE DEACETYLASE"/>
    <property type="match status" value="1"/>
</dbReference>
<dbReference type="InterPro" id="IPR032466">
    <property type="entry name" value="Metal_Hydrolase"/>
</dbReference>
<dbReference type="Pfam" id="PF13382">
    <property type="entry name" value="Adenine_deam_C"/>
    <property type="match status" value="1"/>
</dbReference>
<dbReference type="Pfam" id="PF01979">
    <property type="entry name" value="Amidohydro_1"/>
    <property type="match status" value="1"/>
</dbReference>
<evidence type="ECO:0000313" key="9">
    <source>
        <dbReference type="EMBL" id="KAB7783607.1"/>
    </source>
</evidence>
<feature type="domain" description="Amidohydrolase-related" evidence="7">
    <location>
        <begin position="84"/>
        <end position="240"/>
    </location>
</feature>
<dbReference type="HAMAP" id="MF_01518">
    <property type="entry name" value="Adenine_deamin"/>
    <property type="match status" value="1"/>
</dbReference>
<comment type="similarity">
    <text evidence="1 6">Belongs to the metallo-dependent hydrolases superfamily. Adenine deaminase family.</text>
</comment>
<comment type="cofactor">
    <cofactor evidence="6">
        <name>Mn(2+)</name>
        <dbReference type="ChEBI" id="CHEBI:29035"/>
    </cofactor>
</comment>
<evidence type="ECO:0000259" key="8">
    <source>
        <dbReference type="Pfam" id="PF13382"/>
    </source>
</evidence>
<dbReference type="InterPro" id="IPR006679">
    <property type="entry name" value="Adenine_deam"/>
</dbReference>
<evidence type="ECO:0000256" key="2">
    <source>
        <dbReference type="ARBA" id="ARBA00012782"/>
    </source>
</evidence>
<dbReference type="EC" id="3.5.4.2" evidence="2 6"/>
<evidence type="ECO:0000256" key="3">
    <source>
        <dbReference type="ARBA" id="ARBA00022801"/>
    </source>
</evidence>
<keyword evidence="4 6" id="KW-0464">Manganese</keyword>
<dbReference type="Gene3D" id="3.20.20.140">
    <property type="entry name" value="Metal-dependent hydrolases"/>
    <property type="match status" value="1"/>
</dbReference>
<proteinExistence type="inferred from homology"/>
<dbReference type="GO" id="GO:0000034">
    <property type="term" value="F:adenine deaminase activity"/>
    <property type="evidence" value="ECO:0007669"/>
    <property type="project" value="UniProtKB-UniRule"/>
</dbReference>
<evidence type="ECO:0000259" key="7">
    <source>
        <dbReference type="Pfam" id="PF01979"/>
    </source>
</evidence>
<dbReference type="SUPFAM" id="SSF51338">
    <property type="entry name" value="Composite domain of metallo-dependent hydrolases"/>
    <property type="match status" value="1"/>
</dbReference>
<dbReference type="EMBL" id="WEKV01000014">
    <property type="protein sequence ID" value="KAB7783607.1"/>
    <property type="molecule type" value="Genomic_DNA"/>
</dbReference>
<evidence type="ECO:0000313" key="10">
    <source>
        <dbReference type="Proteomes" id="UP000469949"/>
    </source>
</evidence>
<evidence type="ECO:0000256" key="6">
    <source>
        <dbReference type="HAMAP-Rule" id="MF_01518"/>
    </source>
</evidence>